<dbReference type="EMBL" id="FOFX01000076">
    <property type="protein sequence ID" value="SEQ53440.1"/>
    <property type="molecule type" value="Genomic_DNA"/>
</dbReference>
<gene>
    <name evidence="1" type="ORF">SAMN05421510_10764</name>
</gene>
<name>A0A1H9GTQ7_9PROT</name>
<dbReference type="RefSeq" id="WP_074722502.1">
    <property type="nucleotide sequence ID" value="NZ_FOFX01000076.1"/>
</dbReference>
<evidence type="ECO:0000313" key="1">
    <source>
        <dbReference type="EMBL" id="SEQ53440.1"/>
    </source>
</evidence>
<proteinExistence type="predicted"/>
<evidence type="ECO:0000313" key="2">
    <source>
        <dbReference type="Proteomes" id="UP000181998"/>
    </source>
</evidence>
<protein>
    <submittedName>
        <fullName evidence="1">Uncharacterized protein</fullName>
    </submittedName>
</protein>
<reference evidence="1 2" key="1">
    <citation type="submission" date="2016-10" db="EMBL/GenBank/DDBJ databases">
        <authorList>
            <person name="de Groot N.N."/>
        </authorList>
    </citation>
    <scope>NUCLEOTIDE SEQUENCE [LARGE SCALE GENOMIC DNA]</scope>
    <source>
        <strain evidence="1 2">Nm9</strain>
    </source>
</reference>
<dbReference type="AlphaFoldDB" id="A0A1H9GTQ7"/>
<sequence length="62" mass="7153">MNIKNRLTKLEQIIRPQQTPLVMIKFEDDWSPEQQQQIDAAEAQGRMILKVVFVGGKQDDNA</sequence>
<accession>A0A1H9GTQ7</accession>
<organism evidence="1 2">
    <name type="scientific">Nitrosomonas ureae</name>
    <dbReference type="NCBI Taxonomy" id="44577"/>
    <lineage>
        <taxon>Bacteria</taxon>
        <taxon>Pseudomonadati</taxon>
        <taxon>Pseudomonadota</taxon>
        <taxon>Betaproteobacteria</taxon>
        <taxon>Nitrosomonadales</taxon>
        <taxon>Nitrosomonadaceae</taxon>
        <taxon>Nitrosomonas</taxon>
    </lineage>
</organism>
<dbReference type="Proteomes" id="UP000181998">
    <property type="component" value="Unassembled WGS sequence"/>
</dbReference>